<dbReference type="InterPro" id="IPR043504">
    <property type="entry name" value="Peptidase_S1_PA_chymotrypsin"/>
</dbReference>
<accession>A0ABW3SMU7</accession>
<dbReference type="PANTHER" id="PTHR43019:SF23">
    <property type="entry name" value="PROTEASE DO-LIKE 5, CHLOROPLASTIC"/>
    <property type="match status" value="1"/>
</dbReference>
<comment type="caution">
    <text evidence="1">The sequence shown here is derived from an EMBL/GenBank/DDBJ whole genome shotgun (WGS) entry which is preliminary data.</text>
</comment>
<dbReference type="Pfam" id="PF13365">
    <property type="entry name" value="Trypsin_2"/>
    <property type="match status" value="1"/>
</dbReference>
<dbReference type="InterPro" id="IPR009003">
    <property type="entry name" value="Peptidase_S1_PA"/>
</dbReference>
<dbReference type="EMBL" id="JBHTLD010000015">
    <property type="protein sequence ID" value="MFD1185217.1"/>
    <property type="molecule type" value="Genomic_DNA"/>
</dbReference>
<dbReference type="GO" id="GO:0008233">
    <property type="term" value="F:peptidase activity"/>
    <property type="evidence" value="ECO:0007669"/>
    <property type="project" value="UniProtKB-KW"/>
</dbReference>
<dbReference type="Gene3D" id="2.40.10.10">
    <property type="entry name" value="Trypsin-like serine proteases"/>
    <property type="match status" value="2"/>
</dbReference>
<reference evidence="2" key="1">
    <citation type="journal article" date="2019" name="Int. J. Syst. Evol. Microbiol.">
        <title>The Global Catalogue of Microorganisms (GCM) 10K type strain sequencing project: providing services to taxonomists for standard genome sequencing and annotation.</title>
        <authorList>
            <consortium name="The Broad Institute Genomics Platform"/>
            <consortium name="The Broad Institute Genome Sequencing Center for Infectious Disease"/>
            <person name="Wu L."/>
            <person name="Ma J."/>
        </authorList>
    </citation>
    <scope>NUCLEOTIDE SEQUENCE [LARGE SCALE GENOMIC DNA]</scope>
    <source>
        <strain evidence="2">JCM 31319</strain>
    </source>
</reference>
<dbReference type="GO" id="GO:0006508">
    <property type="term" value="P:proteolysis"/>
    <property type="evidence" value="ECO:0007669"/>
    <property type="project" value="UniProtKB-KW"/>
</dbReference>
<evidence type="ECO:0000313" key="1">
    <source>
        <dbReference type="EMBL" id="MFD1185217.1"/>
    </source>
</evidence>
<gene>
    <name evidence="1" type="ORF">ACFQ2O_03290</name>
</gene>
<keyword evidence="1" id="KW-0378">Hydrolase</keyword>
<name>A0ABW3SMU7_9BACT</name>
<dbReference type="Proteomes" id="UP001597094">
    <property type="component" value="Unassembled WGS sequence"/>
</dbReference>
<organism evidence="1 2">
    <name type="scientific">Pontibacter rugosus</name>
    <dbReference type="NCBI Taxonomy" id="1745966"/>
    <lineage>
        <taxon>Bacteria</taxon>
        <taxon>Pseudomonadati</taxon>
        <taxon>Bacteroidota</taxon>
        <taxon>Cytophagia</taxon>
        <taxon>Cytophagales</taxon>
        <taxon>Hymenobacteraceae</taxon>
        <taxon>Pontibacter</taxon>
    </lineage>
</organism>
<dbReference type="PRINTS" id="PR00834">
    <property type="entry name" value="PROTEASES2C"/>
</dbReference>
<dbReference type="EC" id="3.4.21.-" evidence="1"/>
<keyword evidence="2" id="KW-1185">Reference proteome</keyword>
<dbReference type="PANTHER" id="PTHR43019">
    <property type="entry name" value="SERINE ENDOPROTEASE DEGS"/>
    <property type="match status" value="1"/>
</dbReference>
<dbReference type="InterPro" id="IPR001940">
    <property type="entry name" value="Peptidase_S1C"/>
</dbReference>
<sequence length="372" mass="40997">MWPPKGREKTTMLEYRAYEQIESYLNGNMAAEDKAAFKALLRSDAHLAEQVREHQQLLQAMQAYGQRQNLRDKLNIFHEEMQPAAPATPPAWQVLWTRHKQTLAVAATVSLFSVFGTLLSVQQLKAPVQQQTVRYIELRREVERLKKTQTAIINGINDAPKPVPPKPAAFAGTGFAISADGYLVTSSHVVEGADSIMIENKAGLKYKATEVYRDEIHDLSILKVTDPAFQSFGRLPYTFKTAESDLGEKVFTLGYPREDIVFGEGSLSSTTGFENDSTAYQVSIPLNPGNSGGPLLDDKGNLIGVISGKQAGQEGAAFAIKSAYLLQLINELPATSDVAPLSLPKNNALSGQNRPQQLKKLKDYIFVVKVYN</sequence>
<dbReference type="RefSeq" id="WP_377522885.1">
    <property type="nucleotide sequence ID" value="NZ_JBHTLD010000015.1"/>
</dbReference>
<evidence type="ECO:0000313" key="2">
    <source>
        <dbReference type="Proteomes" id="UP001597094"/>
    </source>
</evidence>
<protein>
    <submittedName>
        <fullName evidence="1">S1C family serine protease</fullName>
        <ecNumber evidence="1">3.4.21.-</ecNumber>
    </submittedName>
</protein>
<keyword evidence="1" id="KW-0645">Protease</keyword>
<proteinExistence type="predicted"/>
<dbReference type="SUPFAM" id="SSF50494">
    <property type="entry name" value="Trypsin-like serine proteases"/>
    <property type="match status" value="1"/>
</dbReference>